<feature type="transmembrane region" description="Helical" evidence="1">
    <location>
        <begin position="84"/>
        <end position="105"/>
    </location>
</feature>
<dbReference type="InterPro" id="IPR011042">
    <property type="entry name" value="6-blade_b-propeller_TolB-like"/>
</dbReference>
<dbReference type="EMBL" id="SHBF01000007">
    <property type="protein sequence ID" value="RZO27989.1"/>
    <property type="molecule type" value="Genomic_DNA"/>
</dbReference>
<evidence type="ECO:0000313" key="2">
    <source>
        <dbReference type="EMBL" id="RZO27989.1"/>
    </source>
</evidence>
<proteinExistence type="predicted"/>
<dbReference type="PANTHER" id="PTHR11799:SF12">
    <property type="entry name" value="PARAOXONASE-RELATED"/>
    <property type="match status" value="1"/>
</dbReference>
<dbReference type="PANTHER" id="PTHR11799">
    <property type="entry name" value="PARAOXONASE"/>
    <property type="match status" value="1"/>
</dbReference>
<accession>A0A520N3M2</accession>
<dbReference type="SUPFAM" id="SSF63829">
    <property type="entry name" value="Calcium-dependent phosphotriesterase"/>
    <property type="match status" value="1"/>
</dbReference>
<keyword evidence="1" id="KW-1133">Transmembrane helix</keyword>
<gene>
    <name evidence="2" type="ORF">EVA93_01955</name>
</gene>
<name>A0A520N3M2_9GAMM</name>
<dbReference type="Gene3D" id="2.120.10.30">
    <property type="entry name" value="TolB, C-terminal domain"/>
    <property type="match status" value="1"/>
</dbReference>
<feature type="transmembrane region" description="Helical" evidence="1">
    <location>
        <begin position="21"/>
        <end position="40"/>
    </location>
</feature>
<protein>
    <recommendedName>
        <fullName evidence="4">SMP-30/Gluconolactonase/LRE-like region domain-containing protein</fullName>
    </recommendedName>
</protein>
<keyword evidence="1" id="KW-0472">Membrane</keyword>
<keyword evidence="1" id="KW-0812">Transmembrane</keyword>
<reference evidence="2 3" key="1">
    <citation type="submission" date="2019-02" db="EMBL/GenBank/DDBJ databases">
        <title>Prokaryotic population dynamics and viral predation in marine succession experiment using metagenomics: the confinement effect.</title>
        <authorList>
            <person name="Haro-Moreno J.M."/>
            <person name="Rodriguez-Valera F."/>
            <person name="Lopez-Perez M."/>
        </authorList>
    </citation>
    <scope>NUCLEOTIDE SEQUENCE [LARGE SCALE GENOMIC DNA]</scope>
    <source>
        <strain evidence="2">MED-G160</strain>
    </source>
</reference>
<dbReference type="InterPro" id="IPR051288">
    <property type="entry name" value="Serum_paraoxonase/arylesterase"/>
</dbReference>
<evidence type="ECO:0008006" key="4">
    <source>
        <dbReference type="Google" id="ProtNLM"/>
    </source>
</evidence>
<evidence type="ECO:0000313" key="3">
    <source>
        <dbReference type="Proteomes" id="UP000318710"/>
    </source>
</evidence>
<organism evidence="2 3">
    <name type="scientific">SAR86 cluster bacterium</name>
    <dbReference type="NCBI Taxonomy" id="2030880"/>
    <lineage>
        <taxon>Bacteria</taxon>
        <taxon>Pseudomonadati</taxon>
        <taxon>Pseudomonadota</taxon>
        <taxon>Gammaproteobacteria</taxon>
        <taxon>SAR86 cluster</taxon>
    </lineage>
</organism>
<sequence length="442" mass="50962">MVWIKPFAEFLKNRILSSNNINIIAGITLLIGLICVYVALTDEYWFERVWRIVTFSLGIILIIRGIAAMFFFNQIKKAIPFVFLHYFKFMSIISVMFFTLAFFVVSSDYVGPQKDISNCSSDNKIRLICGFKNPEDIVITPDKKFLLMSEFGGIGPYEEQKSGYFALLDLETKTKVIPNITIEENIWGDPKCTRTINKKYGPHGIDLIKRNDGRYQLGVINHYPDESIEMFEMVKKENSWDMVWRGCIDVPYEFYFNDISLRKNGGFYASHMYDREVTLNEWLFVSIIKSNTGFLVEWIENRFKKIDGSDGSGPNGIALDEDSNIIYINYNQGDSITKFDLSLNKKLDEKFIEAPDNPYIDGNDIWITSLDFQPNDFGDCEFKKSCSLPFSIYKLDKNNLEIKNEYAFSKTVFGLPTVAVPIKDEVFLGSFHSDRLGIIEIK</sequence>
<evidence type="ECO:0000256" key="1">
    <source>
        <dbReference type="SAM" id="Phobius"/>
    </source>
</evidence>
<dbReference type="AlphaFoldDB" id="A0A520N3M2"/>
<feature type="transmembrane region" description="Helical" evidence="1">
    <location>
        <begin position="52"/>
        <end position="72"/>
    </location>
</feature>
<dbReference type="Proteomes" id="UP000318710">
    <property type="component" value="Unassembled WGS sequence"/>
</dbReference>
<comment type="caution">
    <text evidence="2">The sequence shown here is derived from an EMBL/GenBank/DDBJ whole genome shotgun (WGS) entry which is preliminary data.</text>
</comment>